<dbReference type="STRING" id="1325130.HFN_0242"/>
<comment type="caution">
    <text evidence="1">The sequence shown here is derived from an EMBL/GenBank/DDBJ whole genome shotgun (WGS) entry which is preliminary data.</text>
</comment>
<proteinExistence type="predicted"/>
<dbReference type="Proteomes" id="UP000018143">
    <property type="component" value="Unassembled WGS sequence"/>
</dbReference>
<keyword evidence="2" id="KW-1185">Reference proteome</keyword>
<sequence length="607" mass="68533">MPKPFIERKNNAILDVIELQKEGYTDIHFQGVHLLGGSESNKPYNECFFGELDSKDNNLGLDTLKPIYHLIGEIDYDSKDSKESFTQTLQVFLGSNTLTLLHYSLLDSSLNIKLECNSKESKEILEKEQIQREQIQRDSNPIDSLTSTAMLHPILEDDEIKCPHNGVVKLKSNKGKPFTSKGIPLVLESDLLHSSIIGCANNIAGVPTPCASVSVILPSARGLKKFNDDYPIMQDLVSSGVFSDKGFPLICTPKPNSYKINAPSPTHTKNIDKEALKTQIEFHKPILRLHYKIYPSQKDNLPIYRIKLDDSIIESNNDTPLDALNIDIAKDTKTLDTGTLNDSSLDSNLQDILSKIYSSLKQTYAKDYLYQYLSLQLDSNVLILILLIPQRIPKVYKEPYKNYEHKDYGIGKYNYLYEYCTFTTLKIADSMQAGLDSYPSNATILTLHTPYKAQRLELQLASGLDSVIESDREQTQQIIDSLLTLQVINGGHEEKHWGFREETENKDTQANPVQTNINTESKDSKATQENKDKQILEIYFSYGDDMTRLQGDSRHTQDVNLHIKTQGYSNGEEIHTTLEIQGKKLSVSGIIQDNQAIIMNVLSSKDK</sequence>
<organism evidence="1 2">
    <name type="scientific">Helicobacter fennelliae MRY12-0050</name>
    <dbReference type="NCBI Taxonomy" id="1325130"/>
    <lineage>
        <taxon>Bacteria</taxon>
        <taxon>Pseudomonadati</taxon>
        <taxon>Campylobacterota</taxon>
        <taxon>Epsilonproteobacteria</taxon>
        <taxon>Campylobacterales</taxon>
        <taxon>Helicobacteraceae</taxon>
        <taxon>Helicobacter</taxon>
    </lineage>
</organism>
<protein>
    <submittedName>
        <fullName evidence="1">Uncharacterized protein</fullName>
    </submittedName>
</protein>
<gene>
    <name evidence="1" type="ORF">HFN_0242</name>
</gene>
<dbReference type="EMBL" id="BASD01000015">
    <property type="protein sequence ID" value="GAD19111.1"/>
    <property type="molecule type" value="Genomic_DNA"/>
</dbReference>
<name>T1D1L0_9HELI</name>
<accession>T1D1L0</accession>
<dbReference type="AlphaFoldDB" id="T1D1L0"/>
<reference evidence="1 2" key="1">
    <citation type="journal article" date="2013" name="Genome Announc.">
        <title>Draft Genome Sequence of Helicobacter fennelliae Strain MRY12-0050, Isolated from a Bacteremia Patient.</title>
        <authorList>
            <person name="Rimbara E."/>
            <person name="Matsui M."/>
            <person name="Mori S."/>
            <person name="Suzuki S."/>
            <person name="Suzuki M."/>
            <person name="Kim H."/>
            <person name="Sekizuka T."/>
            <person name="Kuroda M."/>
            <person name="Shibayama K."/>
        </authorList>
    </citation>
    <scope>NUCLEOTIDE SEQUENCE [LARGE SCALE GENOMIC DNA]</scope>
    <source>
        <strain evidence="1 2">MRY12-0050</strain>
    </source>
</reference>
<evidence type="ECO:0000313" key="1">
    <source>
        <dbReference type="EMBL" id="GAD19111.1"/>
    </source>
</evidence>
<dbReference type="RefSeq" id="WP_023948269.1">
    <property type="nucleotide sequence ID" value="NZ_BASD01000015.1"/>
</dbReference>
<evidence type="ECO:0000313" key="2">
    <source>
        <dbReference type="Proteomes" id="UP000018143"/>
    </source>
</evidence>